<sequence length="178" mass="18389">MERGVGLVALLGALFGLCVWYGTLGTDPASWVFPRTAQVFPGPERYIGRRVVLAGEVVSVDPVVVSLAGTDPPVRVLLDGVDRPVAAGVRIRAFGVLESEGTLRTLGVVTTRPGGFVYAATASIVGGLVVIGRLLRDWRVDLGGWGLEPRASPPSLRALAGAGEDGAGTGEAGDDRDA</sequence>
<dbReference type="STRING" id="1324957.K933_01027"/>
<name>V4HH66_9EURY</name>
<evidence type="ECO:0000256" key="1">
    <source>
        <dbReference type="SAM" id="MobiDB-lite"/>
    </source>
</evidence>
<keyword evidence="4" id="KW-1185">Reference proteome</keyword>
<dbReference type="AlphaFoldDB" id="V4HH66"/>
<evidence type="ECO:0000313" key="3">
    <source>
        <dbReference type="EMBL" id="ESP90100.1"/>
    </source>
</evidence>
<dbReference type="Proteomes" id="UP000017840">
    <property type="component" value="Unassembled WGS sequence"/>
</dbReference>
<proteinExistence type="predicted"/>
<dbReference type="EMBL" id="ASGZ01000002">
    <property type="protein sequence ID" value="ESP90100.1"/>
    <property type="molecule type" value="Genomic_DNA"/>
</dbReference>
<dbReference type="eggNOG" id="arCOG02859">
    <property type="taxonomic scope" value="Archaea"/>
</dbReference>
<keyword evidence="2" id="KW-0812">Transmembrane</keyword>
<gene>
    <name evidence="3" type="ORF">K933_01027</name>
</gene>
<feature type="transmembrane region" description="Helical" evidence="2">
    <location>
        <begin position="116"/>
        <end position="135"/>
    </location>
</feature>
<keyword evidence="2" id="KW-1133">Transmembrane helix</keyword>
<protein>
    <submittedName>
        <fullName evidence="3">Uncharacterized protein</fullName>
    </submittedName>
</protein>
<evidence type="ECO:0000313" key="4">
    <source>
        <dbReference type="Proteomes" id="UP000017840"/>
    </source>
</evidence>
<evidence type="ECO:0000256" key="2">
    <source>
        <dbReference type="SAM" id="Phobius"/>
    </source>
</evidence>
<accession>V4HH66</accession>
<keyword evidence="2" id="KW-0472">Membrane</keyword>
<dbReference type="Pfam" id="PF26045">
    <property type="entry name" value="OB_2TM_halo"/>
    <property type="match status" value="1"/>
</dbReference>
<dbReference type="InterPro" id="IPR058927">
    <property type="entry name" value="OB_2TM"/>
</dbReference>
<organism evidence="3 4">
    <name type="scientific">Candidatus Halobonum tyrrellensis G22</name>
    <dbReference type="NCBI Taxonomy" id="1324957"/>
    <lineage>
        <taxon>Archaea</taxon>
        <taxon>Methanobacteriati</taxon>
        <taxon>Methanobacteriota</taxon>
        <taxon>Stenosarchaea group</taxon>
        <taxon>Halobacteria</taxon>
        <taxon>Halobacteriales</taxon>
        <taxon>Haloferacaceae</taxon>
        <taxon>Candidatus Halobonum</taxon>
    </lineage>
</organism>
<feature type="region of interest" description="Disordered" evidence="1">
    <location>
        <begin position="151"/>
        <end position="178"/>
    </location>
</feature>
<comment type="caution">
    <text evidence="3">The sequence shown here is derived from an EMBL/GenBank/DDBJ whole genome shotgun (WGS) entry which is preliminary data.</text>
</comment>
<reference evidence="3 4" key="1">
    <citation type="journal article" date="2013" name="Genome Announc.">
        <title>Draft Genome Sequence of 'Candidatus Halobonum tyrrellensis' Strain G22, Isolated from the Hypersaline Waters of Lake Tyrrell, Australia.</title>
        <authorList>
            <person name="Ugalde J.A."/>
            <person name="Narasingarao P."/>
            <person name="Kuo S."/>
            <person name="Podell S."/>
            <person name="Allen E.E."/>
        </authorList>
    </citation>
    <scope>NUCLEOTIDE SEQUENCE [LARGE SCALE GENOMIC DNA]</scope>
    <source>
        <strain evidence="3 4">G22</strain>
    </source>
</reference>